<name>A0A498CQF4_9FIRM</name>
<accession>A0A498CQF4</accession>
<protein>
    <submittedName>
        <fullName evidence="4">Class B sortase</fullName>
    </submittedName>
</protein>
<reference evidence="4 5" key="1">
    <citation type="submission" date="2018-10" db="EMBL/GenBank/DDBJ databases">
        <title>Anaerotruncus faecis sp. nov., isolated from human feces.</title>
        <authorList>
            <person name="Wang Y.-J."/>
        </authorList>
    </citation>
    <scope>NUCLEOTIDE SEQUENCE [LARGE SCALE GENOMIC DNA]</scope>
    <source>
        <strain evidence="4 5">22A2-44</strain>
    </source>
</reference>
<dbReference type="EMBL" id="RCHT01000009">
    <property type="protein sequence ID" value="RLL11396.1"/>
    <property type="molecule type" value="Genomic_DNA"/>
</dbReference>
<feature type="signal peptide" evidence="3">
    <location>
        <begin position="1"/>
        <end position="21"/>
    </location>
</feature>
<dbReference type="CDD" id="cd05826">
    <property type="entry name" value="Sortase_B"/>
    <property type="match status" value="1"/>
</dbReference>
<evidence type="ECO:0000313" key="5">
    <source>
        <dbReference type="Proteomes" id="UP000276301"/>
    </source>
</evidence>
<dbReference type="GO" id="GO:0016787">
    <property type="term" value="F:hydrolase activity"/>
    <property type="evidence" value="ECO:0007669"/>
    <property type="project" value="UniProtKB-KW"/>
</dbReference>
<keyword evidence="5" id="KW-1185">Reference proteome</keyword>
<dbReference type="Gene3D" id="2.40.260.10">
    <property type="entry name" value="Sortase"/>
    <property type="match status" value="1"/>
</dbReference>
<organism evidence="4 5">
    <name type="scientific">Anaerotruncus massiliensis</name>
    <name type="common">ex Liu et al. 2021</name>
    <dbReference type="NCBI Taxonomy" id="2321404"/>
    <lineage>
        <taxon>Bacteria</taxon>
        <taxon>Bacillati</taxon>
        <taxon>Bacillota</taxon>
        <taxon>Clostridia</taxon>
        <taxon>Eubacteriales</taxon>
        <taxon>Oscillospiraceae</taxon>
        <taxon>Anaerotruncus</taxon>
    </lineage>
</organism>
<dbReference type="InterPro" id="IPR023365">
    <property type="entry name" value="Sortase_dom-sf"/>
</dbReference>
<proteinExistence type="predicted"/>
<gene>
    <name evidence="4" type="ORF">D4A47_07180</name>
</gene>
<evidence type="ECO:0000256" key="1">
    <source>
        <dbReference type="ARBA" id="ARBA00022801"/>
    </source>
</evidence>
<evidence type="ECO:0000313" key="4">
    <source>
        <dbReference type="EMBL" id="RLL11396.1"/>
    </source>
</evidence>
<feature type="active site" description="Proton donor/acceptor" evidence="2">
    <location>
        <position position="127"/>
    </location>
</feature>
<comment type="caution">
    <text evidence="4">The sequence shown here is derived from an EMBL/GenBank/DDBJ whole genome shotgun (WGS) entry which is preliminary data.</text>
</comment>
<evidence type="ECO:0000256" key="3">
    <source>
        <dbReference type="SAM" id="SignalP"/>
    </source>
</evidence>
<dbReference type="SUPFAM" id="SSF63817">
    <property type="entry name" value="Sortase"/>
    <property type="match status" value="1"/>
</dbReference>
<dbReference type="RefSeq" id="WP_121586766.1">
    <property type="nucleotide sequence ID" value="NZ_RCHT01000009.1"/>
</dbReference>
<keyword evidence="3" id="KW-0732">Signal</keyword>
<dbReference type="PROSITE" id="PS51257">
    <property type="entry name" value="PROKAR_LIPOPROTEIN"/>
    <property type="match status" value="1"/>
</dbReference>
<dbReference type="Proteomes" id="UP000276301">
    <property type="component" value="Unassembled WGS sequence"/>
</dbReference>
<feature type="chain" id="PRO_5039125534" evidence="3">
    <location>
        <begin position="22"/>
        <end position="278"/>
    </location>
</feature>
<keyword evidence="1" id="KW-0378">Hydrolase</keyword>
<sequence length="278" mass="31152">MKTTMRWTALLLAAALLVSCAGCKKSGGQGTTQDGEYDQSGNYRPALPNVSAELADAVRQNSDVVGWLTLPNTTINEAVVQTTNNDYYLRRDVKKNYAYEGCYYMDYESVMFDNGADLAQNTIIYGHNLGSPMGVKDDPEGAKFAQLLKLEDIELAQKTPYVYLTTEGAAHVFEIFAVFYCEAETSPVPYHMAEYSDERFNALIGDVKARSEYTYDVEVTPEDRILSLSTCSYKYGTYTQNPDQRFVVMGRLVREGESYHETANLVKNENPKLPAFVK</sequence>
<dbReference type="InterPro" id="IPR009835">
    <property type="entry name" value="SrtB"/>
</dbReference>
<dbReference type="Pfam" id="PF04203">
    <property type="entry name" value="Sortase"/>
    <property type="match status" value="1"/>
</dbReference>
<feature type="active site" description="Acyl-thioester intermediate" evidence="2">
    <location>
        <position position="231"/>
    </location>
</feature>
<dbReference type="InterPro" id="IPR005754">
    <property type="entry name" value="Sortase"/>
</dbReference>
<dbReference type="AlphaFoldDB" id="A0A498CQF4"/>
<evidence type="ECO:0000256" key="2">
    <source>
        <dbReference type="PIRSR" id="PIRSR605754-1"/>
    </source>
</evidence>